<dbReference type="AlphaFoldDB" id="A0A368FV86"/>
<comment type="caution">
    <text evidence="1">The sequence shown here is derived from an EMBL/GenBank/DDBJ whole genome shotgun (WGS) entry which is preliminary data.</text>
</comment>
<name>A0A368FV86_ANCCA</name>
<evidence type="ECO:0000313" key="2">
    <source>
        <dbReference type="Proteomes" id="UP000252519"/>
    </source>
</evidence>
<dbReference type="EMBL" id="JOJR01000749">
    <property type="protein sequence ID" value="RCN34720.1"/>
    <property type="molecule type" value="Genomic_DNA"/>
</dbReference>
<protein>
    <submittedName>
        <fullName evidence="1">Uncharacterized protein</fullName>
    </submittedName>
</protein>
<accession>A0A368FV86</accession>
<organism evidence="1 2">
    <name type="scientific">Ancylostoma caninum</name>
    <name type="common">Dog hookworm</name>
    <dbReference type="NCBI Taxonomy" id="29170"/>
    <lineage>
        <taxon>Eukaryota</taxon>
        <taxon>Metazoa</taxon>
        <taxon>Ecdysozoa</taxon>
        <taxon>Nematoda</taxon>
        <taxon>Chromadorea</taxon>
        <taxon>Rhabditida</taxon>
        <taxon>Rhabditina</taxon>
        <taxon>Rhabditomorpha</taxon>
        <taxon>Strongyloidea</taxon>
        <taxon>Ancylostomatidae</taxon>
        <taxon>Ancylostomatinae</taxon>
        <taxon>Ancylostoma</taxon>
    </lineage>
</organism>
<proteinExistence type="predicted"/>
<reference evidence="1 2" key="1">
    <citation type="submission" date="2014-10" db="EMBL/GenBank/DDBJ databases">
        <title>Draft genome of the hookworm Ancylostoma caninum.</title>
        <authorList>
            <person name="Mitreva M."/>
        </authorList>
    </citation>
    <scope>NUCLEOTIDE SEQUENCE [LARGE SCALE GENOMIC DNA]</scope>
    <source>
        <strain evidence="1 2">Baltimore</strain>
    </source>
</reference>
<evidence type="ECO:0000313" key="1">
    <source>
        <dbReference type="EMBL" id="RCN34720.1"/>
    </source>
</evidence>
<keyword evidence="2" id="KW-1185">Reference proteome</keyword>
<gene>
    <name evidence="1" type="ORF">ANCCAN_19431</name>
</gene>
<dbReference type="Proteomes" id="UP000252519">
    <property type="component" value="Unassembled WGS sequence"/>
</dbReference>
<sequence length="26" mass="3101">MKFDLLSFSQKYRNHSNGTRTTELIL</sequence>